<dbReference type="PANTHER" id="PTHR47186">
    <property type="entry name" value="LEUCINE-RICH REPEAT-CONTAINING PROTEIN 57"/>
    <property type="match status" value="1"/>
</dbReference>
<name>A0AAD8IL78_9APIA</name>
<keyword evidence="1" id="KW-0433">Leucine-rich repeat</keyword>
<protein>
    <submittedName>
        <fullName evidence="3">Uncharacterized protein</fullName>
    </submittedName>
</protein>
<proteinExistence type="predicted"/>
<dbReference type="SMART" id="SM00369">
    <property type="entry name" value="LRR_TYP"/>
    <property type="match status" value="2"/>
</dbReference>
<dbReference type="EMBL" id="JAUIZM010000004">
    <property type="protein sequence ID" value="KAK1387832.1"/>
    <property type="molecule type" value="Genomic_DNA"/>
</dbReference>
<dbReference type="SUPFAM" id="SSF52047">
    <property type="entry name" value="RNI-like"/>
    <property type="match status" value="1"/>
</dbReference>
<dbReference type="Gene3D" id="3.40.50.10140">
    <property type="entry name" value="Toll/interleukin-1 receptor homology (TIR) domain"/>
    <property type="match status" value="1"/>
</dbReference>
<dbReference type="PROSITE" id="PS51450">
    <property type="entry name" value="LRR"/>
    <property type="match status" value="2"/>
</dbReference>
<dbReference type="Proteomes" id="UP001237642">
    <property type="component" value="Unassembled WGS sequence"/>
</dbReference>
<keyword evidence="2" id="KW-0677">Repeat</keyword>
<dbReference type="AlphaFoldDB" id="A0AAD8IL78"/>
<dbReference type="GO" id="GO:0006952">
    <property type="term" value="P:defense response"/>
    <property type="evidence" value="ECO:0007669"/>
    <property type="project" value="UniProtKB-ARBA"/>
</dbReference>
<evidence type="ECO:0000256" key="2">
    <source>
        <dbReference type="ARBA" id="ARBA00022737"/>
    </source>
</evidence>
<dbReference type="Gene3D" id="3.80.10.10">
    <property type="entry name" value="Ribonuclease Inhibitor"/>
    <property type="match status" value="1"/>
</dbReference>
<sequence>MEKVDKWKAALTEAANLSGYDLQNDVDGNESKLIKIIVEKVLLEIFAMCYTIPREKNASSASSHMGSYYLKQHFENIVGWSKEYETIEDPKYQWLYIFTDIEDLNLSELRACLVRFRELPTSIGKLKNLDILVLNFKGQWADMNSFPVLTSSVFLLRSLKNLNLSDCHLVNIPDYIDCLSSLRHLNLSGNHFSTLTSSLGRLTNLESLSLMECKSLLEIQELPPKLSDIYAEYCESIITLDVSKLKYLRCLYLSYCSSLVDITGLHRLESVIWIDLEGCENLSFTFEKSLVQIFGLPSTGSVHYRSPRAQLLSESKNPRKRPSFRKRMQGRVWRWEM</sequence>
<keyword evidence="4" id="KW-1185">Reference proteome</keyword>
<dbReference type="GO" id="GO:0051707">
    <property type="term" value="P:response to other organism"/>
    <property type="evidence" value="ECO:0007669"/>
    <property type="project" value="UniProtKB-ARBA"/>
</dbReference>
<accession>A0AAD8IL78</accession>
<evidence type="ECO:0000256" key="1">
    <source>
        <dbReference type="ARBA" id="ARBA00022614"/>
    </source>
</evidence>
<gene>
    <name evidence="3" type="ORF">POM88_016010</name>
</gene>
<comment type="caution">
    <text evidence="3">The sequence shown here is derived from an EMBL/GenBank/DDBJ whole genome shotgun (WGS) entry which is preliminary data.</text>
</comment>
<evidence type="ECO:0000313" key="4">
    <source>
        <dbReference type="Proteomes" id="UP001237642"/>
    </source>
</evidence>
<reference evidence="3" key="2">
    <citation type="submission" date="2023-05" db="EMBL/GenBank/DDBJ databases">
        <authorList>
            <person name="Schelkunov M.I."/>
        </authorList>
    </citation>
    <scope>NUCLEOTIDE SEQUENCE</scope>
    <source>
        <strain evidence="3">Hsosn_3</strain>
        <tissue evidence="3">Leaf</tissue>
    </source>
</reference>
<dbReference type="InterPro" id="IPR035897">
    <property type="entry name" value="Toll_tir_struct_dom_sf"/>
</dbReference>
<dbReference type="InterPro" id="IPR032675">
    <property type="entry name" value="LRR_dom_sf"/>
</dbReference>
<reference evidence="3" key="1">
    <citation type="submission" date="2023-02" db="EMBL/GenBank/DDBJ databases">
        <title>Genome of toxic invasive species Heracleum sosnowskyi carries increased number of genes despite the absence of recent whole-genome duplications.</title>
        <authorList>
            <person name="Schelkunov M."/>
            <person name="Shtratnikova V."/>
            <person name="Makarenko M."/>
            <person name="Klepikova A."/>
            <person name="Omelchenko D."/>
            <person name="Novikova G."/>
            <person name="Obukhova E."/>
            <person name="Bogdanov V."/>
            <person name="Penin A."/>
            <person name="Logacheva M."/>
        </authorList>
    </citation>
    <scope>NUCLEOTIDE SEQUENCE</scope>
    <source>
        <strain evidence="3">Hsosn_3</strain>
        <tissue evidence="3">Leaf</tissue>
    </source>
</reference>
<evidence type="ECO:0000313" key="3">
    <source>
        <dbReference type="EMBL" id="KAK1387832.1"/>
    </source>
</evidence>
<dbReference type="PANTHER" id="PTHR47186:SF63">
    <property type="entry name" value="C-JID DOMAIN-CONTAINING PROTEIN"/>
    <property type="match status" value="1"/>
</dbReference>
<organism evidence="3 4">
    <name type="scientific">Heracleum sosnowskyi</name>
    <dbReference type="NCBI Taxonomy" id="360622"/>
    <lineage>
        <taxon>Eukaryota</taxon>
        <taxon>Viridiplantae</taxon>
        <taxon>Streptophyta</taxon>
        <taxon>Embryophyta</taxon>
        <taxon>Tracheophyta</taxon>
        <taxon>Spermatophyta</taxon>
        <taxon>Magnoliopsida</taxon>
        <taxon>eudicotyledons</taxon>
        <taxon>Gunneridae</taxon>
        <taxon>Pentapetalae</taxon>
        <taxon>asterids</taxon>
        <taxon>campanulids</taxon>
        <taxon>Apiales</taxon>
        <taxon>Apiaceae</taxon>
        <taxon>Apioideae</taxon>
        <taxon>apioid superclade</taxon>
        <taxon>Tordylieae</taxon>
        <taxon>Tordyliinae</taxon>
        <taxon>Heracleum</taxon>
    </lineage>
</organism>
<dbReference type="InterPro" id="IPR003591">
    <property type="entry name" value="Leu-rich_rpt_typical-subtyp"/>
</dbReference>
<dbReference type="InterPro" id="IPR001611">
    <property type="entry name" value="Leu-rich_rpt"/>
</dbReference>